<keyword evidence="9 11" id="KW-0675">Receptor</keyword>
<dbReference type="PROSITE" id="PS50262">
    <property type="entry name" value="G_PROTEIN_RECEP_F1_2"/>
    <property type="match status" value="1"/>
</dbReference>
<evidence type="ECO:0000256" key="1">
    <source>
        <dbReference type="ARBA" id="ARBA00004651"/>
    </source>
</evidence>
<reference evidence="13" key="3">
    <citation type="submission" date="2025-08" db="UniProtKB">
        <authorList>
            <consortium name="Ensembl"/>
        </authorList>
    </citation>
    <scope>IDENTIFICATION</scope>
</reference>
<comment type="subcellular location">
    <subcellularLocation>
        <location evidence="1 11">Cell membrane</location>
        <topology evidence="1 11">Multi-pass membrane protein</topology>
    </subcellularLocation>
</comment>
<dbReference type="GO" id="GO:0005886">
    <property type="term" value="C:plasma membrane"/>
    <property type="evidence" value="ECO:0007669"/>
    <property type="project" value="UniProtKB-SubCell"/>
</dbReference>
<keyword evidence="3 11" id="KW-1003">Cell membrane</keyword>
<feature type="transmembrane region" description="Helical" evidence="11">
    <location>
        <begin position="226"/>
        <end position="246"/>
    </location>
</feature>
<dbReference type="GeneTree" id="ENSGT01030000234553"/>
<evidence type="ECO:0000256" key="4">
    <source>
        <dbReference type="ARBA" id="ARBA00022507"/>
    </source>
</evidence>
<feature type="domain" description="G-protein coupled receptors family 1 profile" evidence="12">
    <location>
        <begin position="57"/>
        <end position="282"/>
    </location>
</feature>
<evidence type="ECO:0000313" key="14">
    <source>
        <dbReference type="Proteomes" id="UP000265140"/>
    </source>
</evidence>
<proteinExistence type="inferred from homology"/>
<dbReference type="PANTHER" id="PTHR24062">
    <property type="entry name" value="VOMERONASAL TYPE-1 RECEPTOR"/>
    <property type="match status" value="1"/>
</dbReference>
<feature type="transmembrane region" description="Helical" evidence="11">
    <location>
        <begin position="267"/>
        <end position="284"/>
    </location>
</feature>
<evidence type="ECO:0000256" key="6">
    <source>
        <dbReference type="ARBA" id="ARBA00022989"/>
    </source>
</evidence>
<evidence type="ECO:0000256" key="11">
    <source>
        <dbReference type="RuleBase" id="RU364061"/>
    </source>
</evidence>
<reference evidence="13" key="2">
    <citation type="submission" date="2020-02" db="EMBL/GenBank/DDBJ databases">
        <title>Esox lucius (northern pike) genome, fEsoLuc1, primary haplotype.</title>
        <authorList>
            <person name="Myers G."/>
            <person name="Karagic N."/>
            <person name="Meyer A."/>
            <person name="Pippel M."/>
            <person name="Reichard M."/>
            <person name="Winkler S."/>
            <person name="Tracey A."/>
            <person name="Sims Y."/>
            <person name="Howe K."/>
            <person name="Rhie A."/>
            <person name="Formenti G."/>
            <person name="Durbin R."/>
            <person name="Fedrigo O."/>
            <person name="Jarvis E.D."/>
        </authorList>
    </citation>
    <scope>NUCLEOTIDE SEQUENCE [LARGE SCALE GENOMIC DNA]</scope>
</reference>
<dbReference type="SUPFAM" id="SSF81321">
    <property type="entry name" value="Family A G protein-coupled receptor-like"/>
    <property type="match status" value="1"/>
</dbReference>
<dbReference type="Proteomes" id="UP000265140">
    <property type="component" value="Chromosome 17"/>
</dbReference>
<keyword evidence="5 11" id="KW-0812">Transmembrane</keyword>
<evidence type="ECO:0000256" key="3">
    <source>
        <dbReference type="ARBA" id="ARBA00022475"/>
    </source>
</evidence>
<dbReference type="Pfam" id="PF03402">
    <property type="entry name" value="V1R"/>
    <property type="match status" value="1"/>
</dbReference>
<reference evidence="13" key="4">
    <citation type="submission" date="2025-09" db="UniProtKB">
        <authorList>
            <consortium name="Ensembl"/>
        </authorList>
    </citation>
    <scope>IDENTIFICATION</scope>
</reference>
<organism evidence="13 14">
    <name type="scientific">Esox lucius</name>
    <name type="common">Northern pike</name>
    <dbReference type="NCBI Taxonomy" id="8010"/>
    <lineage>
        <taxon>Eukaryota</taxon>
        <taxon>Metazoa</taxon>
        <taxon>Chordata</taxon>
        <taxon>Craniata</taxon>
        <taxon>Vertebrata</taxon>
        <taxon>Euteleostomi</taxon>
        <taxon>Actinopterygii</taxon>
        <taxon>Neopterygii</taxon>
        <taxon>Teleostei</taxon>
        <taxon>Protacanthopterygii</taxon>
        <taxon>Esociformes</taxon>
        <taxon>Esocidae</taxon>
        <taxon>Esox</taxon>
    </lineage>
</organism>
<dbReference type="GO" id="GO:0016503">
    <property type="term" value="F:pheromone receptor activity"/>
    <property type="evidence" value="ECO:0007669"/>
    <property type="project" value="InterPro"/>
</dbReference>
<feature type="transmembrane region" description="Helical" evidence="11">
    <location>
        <begin position="165"/>
        <end position="186"/>
    </location>
</feature>
<evidence type="ECO:0000256" key="7">
    <source>
        <dbReference type="ARBA" id="ARBA00023040"/>
    </source>
</evidence>
<evidence type="ECO:0000313" key="13">
    <source>
        <dbReference type="Ensembl" id="ENSELUP00000031894.3"/>
    </source>
</evidence>
<dbReference type="Bgee" id="ENSELUG00000009583">
    <property type="expression patterns" value="Expressed in pharyngeal gill and 1 other cell type or tissue"/>
</dbReference>
<accession>A0A3P8ZTT8</accession>
<dbReference type="InParanoid" id="A0A3P8ZTT8"/>
<evidence type="ECO:0000256" key="2">
    <source>
        <dbReference type="ARBA" id="ARBA00010663"/>
    </source>
</evidence>
<feature type="transmembrane region" description="Helical" evidence="11">
    <location>
        <begin position="15"/>
        <end position="35"/>
    </location>
</feature>
<dbReference type="Ensembl" id="ENSELUT00000004613.3">
    <property type="protein sequence ID" value="ENSELUP00000031894.3"/>
    <property type="gene ID" value="ENSELUG00000009583.3"/>
</dbReference>
<protein>
    <recommendedName>
        <fullName evidence="11">Vomeronasal type-1 receptor</fullName>
    </recommendedName>
</protein>
<keyword evidence="7 11" id="KW-0297">G-protein coupled receptor</keyword>
<keyword evidence="8 11" id="KW-0472">Membrane</keyword>
<feature type="transmembrane region" description="Helical" evidence="11">
    <location>
        <begin position="47"/>
        <end position="70"/>
    </location>
</feature>
<dbReference type="Gene3D" id="1.20.1070.10">
    <property type="entry name" value="Rhodopsin 7-helix transmembrane proteins"/>
    <property type="match status" value="1"/>
</dbReference>
<evidence type="ECO:0000256" key="9">
    <source>
        <dbReference type="ARBA" id="ARBA00023170"/>
    </source>
</evidence>
<reference evidence="14" key="1">
    <citation type="journal article" date="2014" name="PLoS ONE">
        <title>The genome and linkage map of the northern pike (Esox lucius): conserved synteny revealed between the salmonid sister group and the Neoteleostei.</title>
        <authorList>
            <person name="Rondeau E.B."/>
            <person name="Minkley D.R."/>
            <person name="Leong J.S."/>
            <person name="Messmer A.M."/>
            <person name="Jantzen J.R."/>
            <person name="von Schalburg K.R."/>
            <person name="Lemon C."/>
            <person name="Bird N.H."/>
            <person name="Koop B.F."/>
        </authorList>
    </citation>
    <scope>NUCLEOTIDE SEQUENCE</scope>
</reference>
<evidence type="ECO:0000259" key="12">
    <source>
        <dbReference type="PROSITE" id="PS50262"/>
    </source>
</evidence>
<keyword evidence="14" id="KW-1185">Reference proteome</keyword>
<evidence type="ECO:0000256" key="10">
    <source>
        <dbReference type="ARBA" id="ARBA00023224"/>
    </source>
</evidence>
<dbReference type="GO" id="GO:0019236">
    <property type="term" value="P:response to pheromone"/>
    <property type="evidence" value="ECO:0007669"/>
    <property type="project" value="UniProtKB-KW"/>
</dbReference>
<keyword evidence="6 11" id="KW-1133">Transmembrane helix</keyword>
<dbReference type="InterPro" id="IPR017452">
    <property type="entry name" value="GPCR_Rhodpsn_7TM"/>
</dbReference>
<keyword evidence="4 11" id="KW-0589">Pheromone response</keyword>
<dbReference type="OMA" id="LYKHSQH"/>
<sequence>MSIEVMGLAGITASIKQLFICVTLLHLDTSLYLVLQPQLEVIRGMLYLSLTVVGVPGNSAVIVAFFLSLYHQPRLAAADAIVLHLVCANLVVVGVRCPLETLATFRLANVFGDKTCQGVIFVYRMSRSLSIWLTFVLSTYQCLSISPPGSRWASFRVLVARHLHVVFFTLWVITASMSSAAISYSVGYRNDSSLSQNSVNVRFCYIRFPSVQSMEFNGAVSVGRDVVPMALMTASSMLILVFLYRHSQQVQGIRSSSRAGGGAEQRAAKAVVALVTLYVVLYGVDNGLWVYTLTVRQTLNSPLISDLRIFFSYLISTERLMCQGKTIGTRKILCVQFLNRSI</sequence>
<evidence type="ECO:0000256" key="8">
    <source>
        <dbReference type="ARBA" id="ARBA00023136"/>
    </source>
</evidence>
<keyword evidence="10 11" id="KW-0807">Transducer</keyword>
<evidence type="ECO:0000256" key="5">
    <source>
        <dbReference type="ARBA" id="ARBA00022692"/>
    </source>
</evidence>
<name>A0A3P8ZTT8_ESOLU</name>
<dbReference type="InterPro" id="IPR004072">
    <property type="entry name" value="Vmron_rcpt_1"/>
</dbReference>
<comment type="similarity">
    <text evidence="2 11">Belongs to the G-protein coupled receptor 1 family.</text>
</comment>
<dbReference type="AlphaFoldDB" id="A0A3P8ZTT8"/>